<protein>
    <recommendedName>
        <fullName evidence="10">Alpha-L-arabinofuranosidase</fullName>
        <ecNumber evidence="10">3.2.1.55</ecNumber>
    </recommendedName>
</protein>
<comment type="caution">
    <text evidence="12">The sequence shown here is derived from an EMBL/GenBank/DDBJ whole genome shotgun (WGS) entry which is preliminary data.</text>
</comment>
<evidence type="ECO:0000256" key="9">
    <source>
        <dbReference type="ARBA" id="ARBA00037986"/>
    </source>
</evidence>
<dbReference type="SUPFAM" id="SSF110296">
    <property type="entry name" value="Oligoxyloglucan reducing end-specific cellobiohydrolase"/>
    <property type="match status" value="2"/>
</dbReference>
<keyword evidence="6" id="KW-0119">Carbohydrate metabolism</keyword>
<reference evidence="13" key="1">
    <citation type="journal article" date="2019" name="Int. J. Syst. Evol. Microbiol.">
        <title>The Global Catalogue of Microorganisms (GCM) 10K type strain sequencing project: providing services to taxonomists for standard genome sequencing and annotation.</title>
        <authorList>
            <consortium name="The Broad Institute Genomics Platform"/>
            <consortium name="The Broad Institute Genome Sequencing Center for Infectious Disease"/>
            <person name="Wu L."/>
            <person name="Ma J."/>
        </authorList>
    </citation>
    <scope>NUCLEOTIDE SEQUENCE [LARGE SCALE GENOMIC DNA]</scope>
    <source>
        <strain evidence="13">KCTC 52237</strain>
    </source>
</reference>
<dbReference type="GO" id="GO:0016787">
    <property type="term" value="F:hydrolase activity"/>
    <property type="evidence" value="ECO:0007669"/>
    <property type="project" value="UniProtKB-KW"/>
</dbReference>
<dbReference type="SUPFAM" id="SSF75005">
    <property type="entry name" value="Arabinanase/levansucrase/invertase"/>
    <property type="match status" value="1"/>
</dbReference>
<sequence>MKMLQRIIISLSVFAIFTFFTHSHAQNYQWDAVAMGGGGFVNAVIPSKTEQGLFYARTDVGGAYRWDKNQSRWIALTDWVSQDQVGYLGVESLALDPKDSAKVYMLVGISYFNNGRSAILKSDDYGNTFKVVDISNQFKAHGNGMGRQTGEKLVVDPINSNVLYTGTRWNGLFKSTNGGDSWTRLSSLNVTTTPNENGISFVALDPSSEQAGAAKNIFVGVSRFPSVGANFYRSSDAGQTFTAISGGPADLMPMRAIFDARGDLLITYANGAGPHGHNSQPEPMDKGQVWKYSPATNSWSNITPANFSRAFSGISVDPNDADHIIVSSCNTYMYQYDFNGQSAWGDQIFSTRDGGKNWTNLIAKGLSLDTQGIDWISGHSIHWAGSLEFDPFDTKNIYVTSGNGIFKTQDTDASPIVWSFWVKGIEETVPLGLVSIPNGPAVSVIGDYDGFVHTDVTQFAPGHKPRMGTSTSITVASNDPRLMVRVGNSLYYSTDTAATWSQLNFSNGVRGHAALNADGTTLVYSPDSTTDNKDIVTSYYTKNWGQTWNVVQGLSMSDARVIADTVNSQKMYALNGNKMLVSLDAGASFQQMGSLPSSNGSKVIRAVPGIEGGLWVALGNNGLAKSSDSGANFTLVNGVTAAQAVGFGKAAAGANFPTIFIWGTINNVTGIFRSTDSGSSWERINDSAHQFGGPGNGNFILGDMNTFGTVYMSTAGRGIIYGKLSADGSSDNSSISSSTSNTSSSSSSLVTSSSSAMDSSASSSSAVVSSSISSANTSSAPATNSGSGGGSLGGYFLLLLVGLALLNGCGDKGGASSTGASSSSSNAAVMSSVSTSAANISSASASSQPLAANCDFPREFSWDSSGPLIVPQSADHASIKDPTIVFYNNKYHVFATVWDSNRKGWGSVYLNFNDFSSAGSATQISMENKPTGSAVAPQVFFFRPHNKWYLIYQWGAKYSTNTDISNPDTWTRPQPLLANGLNIGLDYWVICDDANCHLFFSGDDGNLYRSKTPIDNFPNFSGYEIVMSDEVGKLFEASNVYKVEGKDLYLLLVEAYGPRYFRSWTATSLDGPWTPLADSQSSPFAGEANVSFAGEKWTRDISHGEMIRSGYDETLTINPCNMQFLYQGVDPASTATYTDLPYRLGLIKQTSDR</sequence>
<dbReference type="Proteomes" id="UP001595555">
    <property type="component" value="Unassembled WGS sequence"/>
</dbReference>
<proteinExistence type="inferred from homology"/>
<dbReference type="InterPro" id="IPR052025">
    <property type="entry name" value="Xyloglucanase_GH74"/>
</dbReference>
<keyword evidence="4 10" id="KW-0732">Signal</keyword>
<keyword evidence="3 10" id="KW-0964">Secreted</keyword>
<evidence type="ECO:0000256" key="11">
    <source>
        <dbReference type="SAM" id="SignalP"/>
    </source>
</evidence>
<dbReference type="EC" id="3.2.1.55" evidence="10"/>
<evidence type="ECO:0000256" key="5">
    <source>
        <dbReference type="ARBA" id="ARBA00022801"/>
    </source>
</evidence>
<evidence type="ECO:0000256" key="1">
    <source>
        <dbReference type="ARBA" id="ARBA00001462"/>
    </source>
</evidence>
<dbReference type="PANTHER" id="PTHR43739:SF2">
    <property type="entry name" value="OLIGOXYLOGLUCAN-REDUCING END-SPECIFIC XYLOGLUCANASE-RELATED"/>
    <property type="match status" value="1"/>
</dbReference>
<dbReference type="EMBL" id="JBHRTF010000003">
    <property type="protein sequence ID" value="MFC3115544.1"/>
    <property type="molecule type" value="Genomic_DNA"/>
</dbReference>
<evidence type="ECO:0000256" key="6">
    <source>
        <dbReference type="ARBA" id="ARBA00023277"/>
    </source>
</evidence>
<keyword evidence="13" id="KW-1185">Reference proteome</keyword>
<keyword evidence="8" id="KW-0624">Polysaccharide degradation</keyword>
<comment type="subcellular location">
    <subcellularLocation>
        <location evidence="2 10">Secreted</location>
    </subcellularLocation>
</comment>
<dbReference type="InterPro" id="IPR015943">
    <property type="entry name" value="WD40/YVTN_repeat-like_dom_sf"/>
</dbReference>
<evidence type="ECO:0000313" key="13">
    <source>
        <dbReference type="Proteomes" id="UP001595555"/>
    </source>
</evidence>
<evidence type="ECO:0000256" key="10">
    <source>
        <dbReference type="RuleBase" id="RU368117"/>
    </source>
</evidence>
<evidence type="ECO:0000256" key="7">
    <source>
        <dbReference type="ARBA" id="ARBA00023295"/>
    </source>
</evidence>
<keyword evidence="7 10" id="KW-0326">Glycosidase</keyword>
<comment type="catalytic activity">
    <reaction evidence="1 10">
        <text>Hydrolysis of terminal non-reducing alpha-L-arabinofuranoside residues in alpha-L-arabinosides.</text>
        <dbReference type="EC" id="3.2.1.55"/>
    </reaction>
</comment>
<dbReference type="CDD" id="cd15482">
    <property type="entry name" value="Sialidase_non-viral"/>
    <property type="match status" value="1"/>
</dbReference>
<organism evidence="12 13">
    <name type="scientific">Cellvibrio fontiphilus</name>
    <dbReference type="NCBI Taxonomy" id="1815559"/>
    <lineage>
        <taxon>Bacteria</taxon>
        <taxon>Pseudomonadati</taxon>
        <taxon>Pseudomonadota</taxon>
        <taxon>Gammaproteobacteria</taxon>
        <taxon>Cellvibrionales</taxon>
        <taxon>Cellvibrionaceae</taxon>
        <taxon>Cellvibrio</taxon>
    </lineage>
</organism>
<dbReference type="InterPro" id="IPR023296">
    <property type="entry name" value="Glyco_hydro_beta-prop_sf"/>
</dbReference>
<evidence type="ECO:0000256" key="3">
    <source>
        <dbReference type="ARBA" id="ARBA00022525"/>
    </source>
</evidence>
<accession>A0ABV7FD47</accession>
<dbReference type="CDD" id="cd08987">
    <property type="entry name" value="GH62"/>
    <property type="match status" value="1"/>
</dbReference>
<evidence type="ECO:0000313" key="12">
    <source>
        <dbReference type="EMBL" id="MFC3115544.1"/>
    </source>
</evidence>
<name>A0ABV7FD47_9GAMM</name>
<dbReference type="Gene3D" id="2.130.10.10">
    <property type="entry name" value="YVTN repeat-like/Quinoprotein amine dehydrogenase"/>
    <property type="match status" value="2"/>
</dbReference>
<dbReference type="Gene3D" id="2.115.10.20">
    <property type="entry name" value="Glycosyl hydrolase domain, family 43"/>
    <property type="match status" value="1"/>
</dbReference>
<comment type="similarity">
    <text evidence="9">Belongs to the glycosyl hydrolase 74 family.</text>
</comment>
<gene>
    <name evidence="12" type="ORF">ACFODX_08250</name>
</gene>
<dbReference type="InterPro" id="IPR005193">
    <property type="entry name" value="GH62_arabinosidase"/>
</dbReference>
<evidence type="ECO:0000256" key="2">
    <source>
        <dbReference type="ARBA" id="ARBA00004613"/>
    </source>
</evidence>
<dbReference type="Pfam" id="PF03664">
    <property type="entry name" value="Glyco_hydro_62"/>
    <property type="match status" value="1"/>
</dbReference>
<evidence type="ECO:0000256" key="4">
    <source>
        <dbReference type="ARBA" id="ARBA00022729"/>
    </source>
</evidence>
<dbReference type="PANTHER" id="PTHR43739">
    <property type="entry name" value="XYLOGLUCANASE (EUROFUNG)"/>
    <property type="match status" value="1"/>
</dbReference>
<comment type="function">
    <text evidence="10">Involved in the degradation of xylan and is a key enzyme in the complete degradation of the plant cell wall. It has a specific arabinofuranose-debranching activity on xylan from gramineae. Acts synergistically with the xylanases and binds specifically to xylan. From small arabinoxylo-oligosides (ranging from arabinoxylotriose to arabinoxylohexaose), it liberates arabinose and, after prolonged incubation, the purified enzyme exhibits some xylanolytic activity as well.</text>
</comment>
<feature type="signal peptide" evidence="11">
    <location>
        <begin position="1"/>
        <end position="25"/>
    </location>
</feature>
<feature type="chain" id="PRO_5045376702" description="Alpha-L-arabinofuranosidase" evidence="11">
    <location>
        <begin position="26"/>
        <end position="1153"/>
    </location>
</feature>
<comment type="similarity">
    <text evidence="10">Belongs to the glycosyl hydrolase 62 family.</text>
</comment>
<keyword evidence="5 10" id="KW-0378">Hydrolase</keyword>
<evidence type="ECO:0000256" key="8">
    <source>
        <dbReference type="ARBA" id="ARBA00023326"/>
    </source>
</evidence>
<dbReference type="RefSeq" id="WP_378117933.1">
    <property type="nucleotide sequence ID" value="NZ_JBHRTF010000003.1"/>
</dbReference>